<keyword evidence="1" id="KW-0805">Transcription regulation</keyword>
<evidence type="ECO:0000313" key="4">
    <source>
        <dbReference type="EMBL" id="QEV09955.1"/>
    </source>
</evidence>
<dbReference type="PROSITE" id="PS01124">
    <property type="entry name" value="HTH_ARAC_FAMILY_2"/>
    <property type="match status" value="1"/>
</dbReference>
<proteinExistence type="predicted"/>
<organism evidence="4 5">
    <name type="scientific">Streptomyces prasinus</name>
    <dbReference type="NCBI Taxonomy" id="67345"/>
    <lineage>
        <taxon>Bacteria</taxon>
        <taxon>Bacillati</taxon>
        <taxon>Actinomycetota</taxon>
        <taxon>Actinomycetes</taxon>
        <taxon>Kitasatosporales</taxon>
        <taxon>Streptomycetaceae</taxon>
        <taxon>Streptomyces</taxon>
    </lineage>
</organism>
<evidence type="ECO:0000259" key="3">
    <source>
        <dbReference type="PROSITE" id="PS01124"/>
    </source>
</evidence>
<reference evidence="4 5" key="1">
    <citation type="submission" date="2017-09" db="EMBL/GenBank/DDBJ databases">
        <authorList>
            <person name="Lee N."/>
            <person name="Cho B.-K."/>
        </authorList>
    </citation>
    <scope>NUCLEOTIDE SEQUENCE [LARGE SCALE GENOMIC DNA]</scope>
    <source>
        <strain evidence="4 5">ATCC 13879</strain>
    </source>
</reference>
<dbReference type="InterPro" id="IPR009057">
    <property type="entry name" value="Homeodomain-like_sf"/>
</dbReference>
<feature type="domain" description="HTH araC/xylS-type" evidence="3">
    <location>
        <begin position="1"/>
        <end position="53"/>
    </location>
</feature>
<sequence>MPGLREASLRHAARLLRSTALPVARVAEASGCAGPFRFRHVFRRPAGRSASEI</sequence>
<evidence type="ECO:0000256" key="2">
    <source>
        <dbReference type="ARBA" id="ARBA00023163"/>
    </source>
</evidence>
<gene>
    <name evidence="4" type="ORF">CP972_00945</name>
</gene>
<dbReference type="Proteomes" id="UP000326041">
    <property type="component" value="Chromosome"/>
</dbReference>
<evidence type="ECO:0000256" key="1">
    <source>
        <dbReference type="ARBA" id="ARBA00023015"/>
    </source>
</evidence>
<name>A0ABX6B800_9ACTN</name>
<keyword evidence="2" id="KW-0804">Transcription</keyword>
<keyword evidence="5" id="KW-1185">Reference proteome</keyword>
<dbReference type="Gene3D" id="1.10.10.60">
    <property type="entry name" value="Homeodomain-like"/>
    <property type="match status" value="1"/>
</dbReference>
<dbReference type="InterPro" id="IPR018060">
    <property type="entry name" value="HTH_AraC"/>
</dbReference>
<protein>
    <recommendedName>
        <fullName evidence="3">HTH araC/xylS-type domain-containing protein</fullName>
    </recommendedName>
</protein>
<evidence type="ECO:0000313" key="5">
    <source>
        <dbReference type="Proteomes" id="UP000326041"/>
    </source>
</evidence>
<dbReference type="RefSeq" id="WP_150475631.1">
    <property type="nucleotide sequence ID" value="NZ_CP183440.1"/>
</dbReference>
<dbReference type="SUPFAM" id="SSF46689">
    <property type="entry name" value="Homeodomain-like"/>
    <property type="match status" value="1"/>
</dbReference>
<accession>A0ABX6B800</accession>
<dbReference type="EMBL" id="CP023697">
    <property type="protein sequence ID" value="QEV09955.1"/>
    <property type="molecule type" value="Genomic_DNA"/>
</dbReference>